<evidence type="ECO:0000313" key="2">
    <source>
        <dbReference type="EMBL" id="NMF87685.1"/>
    </source>
</evidence>
<feature type="compositionally biased region" description="Basic and acidic residues" evidence="1">
    <location>
        <begin position="13"/>
        <end position="33"/>
    </location>
</feature>
<dbReference type="Proteomes" id="UP000652074">
    <property type="component" value="Unassembled WGS sequence"/>
</dbReference>
<evidence type="ECO:0000313" key="3">
    <source>
        <dbReference type="Proteomes" id="UP000652074"/>
    </source>
</evidence>
<keyword evidence="3" id="KW-1185">Reference proteome</keyword>
<dbReference type="InterPro" id="IPR047706">
    <property type="entry name" value="BCAM0308-like"/>
</dbReference>
<reference evidence="2 3" key="1">
    <citation type="submission" date="2019-12" db="EMBL/GenBank/DDBJ databases">
        <title>Comparative genomics gives insights into the taxonomy of the Azoarcus-Aromatoleum group and reveals separate origins of nif in the plant-associated Azoarcus and non-plant-associated Aromatoleum sub-groups.</title>
        <authorList>
            <person name="Lafos M."/>
            <person name="Maluk M."/>
            <person name="Batista M."/>
            <person name="Junghare M."/>
            <person name="Carmona M."/>
            <person name="Faoro H."/>
            <person name="Cruz L.M."/>
            <person name="Battistoni F."/>
            <person name="De Souza E."/>
            <person name="Pedrosa F."/>
            <person name="Chen W.-M."/>
            <person name="Poole P.S."/>
            <person name="Dixon R.A."/>
            <person name="James E.K."/>
        </authorList>
    </citation>
    <scope>NUCLEOTIDE SEQUENCE [LARGE SCALE GENOMIC DNA]</scope>
    <source>
        <strain evidence="2 3">ToN1</strain>
    </source>
</reference>
<gene>
    <name evidence="2" type="ORF">GPA26_04230</name>
</gene>
<proteinExistence type="predicted"/>
<protein>
    <submittedName>
        <fullName evidence="2">ATPase</fullName>
    </submittedName>
</protein>
<feature type="region of interest" description="Disordered" evidence="1">
    <location>
        <begin position="1"/>
        <end position="34"/>
    </location>
</feature>
<accession>A0ABX1MKM2</accession>
<evidence type="ECO:0000256" key="1">
    <source>
        <dbReference type="SAM" id="MobiDB-lite"/>
    </source>
</evidence>
<name>A0ABX1MKM2_9RHOO</name>
<dbReference type="NCBIfam" id="NF040826">
    <property type="entry name" value="lxa_BCAM0308"/>
    <property type="match status" value="1"/>
</dbReference>
<organism evidence="2 3">
    <name type="scientific">Aromatoleum petrolei</name>
    <dbReference type="NCBI Taxonomy" id="76116"/>
    <lineage>
        <taxon>Bacteria</taxon>
        <taxon>Pseudomonadati</taxon>
        <taxon>Pseudomonadota</taxon>
        <taxon>Betaproteobacteria</taxon>
        <taxon>Rhodocyclales</taxon>
        <taxon>Rhodocyclaceae</taxon>
        <taxon>Aromatoleum</taxon>
    </lineage>
</organism>
<dbReference type="RefSeq" id="WP_169205130.1">
    <property type="nucleotide sequence ID" value="NZ_CP059560.1"/>
</dbReference>
<sequence>MSRHAKATSSRPVRHDRLIQEQRHDPYADRGKPAEPAACPECGAVFHGGRWRGGATTPDARARLCPACKRMRDNLPAGIVLVGGDFDPAEKDEYLSLIEHTAQAERGEHPIERIMEIVDEDGGLVITTTGVHLARRIGEALQHAHRGQLEFRYGESENFVRVYFWH</sequence>
<comment type="caution">
    <text evidence="2">The sequence shown here is derived from an EMBL/GenBank/DDBJ whole genome shotgun (WGS) entry which is preliminary data.</text>
</comment>
<dbReference type="EMBL" id="WTVR01000006">
    <property type="protein sequence ID" value="NMF87685.1"/>
    <property type="molecule type" value="Genomic_DNA"/>
</dbReference>